<protein>
    <recommendedName>
        <fullName evidence="2">MOM1 alpha-helical domain-containing protein</fullName>
    </recommendedName>
</protein>
<dbReference type="OMA" id="YSEEVHI"/>
<dbReference type="GO" id="GO:0031507">
    <property type="term" value="P:heterochromatin formation"/>
    <property type="evidence" value="ECO:0007669"/>
    <property type="project" value="InterPro"/>
</dbReference>
<dbReference type="Proteomes" id="UP000238479">
    <property type="component" value="Chromosome 4"/>
</dbReference>
<feature type="coiled-coil region" evidence="1">
    <location>
        <begin position="820"/>
        <end position="877"/>
    </location>
</feature>
<feature type="domain" description="MOM1 alpha-helical" evidence="2">
    <location>
        <begin position="43"/>
        <end position="159"/>
    </location>
</feature>
<evidence type="ECO:0000313" key="4">
    <source>
        <dbReference type="Proteomes" id="UP000238479"/>
    </source>
</evidence>
<dbReference type="PANTHER" id="PTHR35116">
    <property type="entry name" value="HELICASE PROTEIN MOM1"/>
    <property type="match status" value="1"/>
</dbReference>
<dbReference type="Pfam" id="PF25029">
    <property type="entry name" value="MOM1"/>
    <property type="match status" value="1"/>
</dbReference>
<sequence>MACVNKIIDRSSASTSDNLGRNIIATPEDNMFEFEDRIKLLEAQKKDLHPLLRPDTIKLCGILQLSDAAKIFVELLLEYVLNNHLIKRELTMLQAFQISLCWTAASLLKQKVNHKESLACVKKHLNFNCNKDEVDYVYAMLQCLKSTAYFKAAESPKFAESSCRCPLKDHSDAKVSHSVTCKFHKVTSEHGDLSLNQEYIAQKDVSKSIKQIQKKFQKKMKKFNDKQLKERSEILRSYKEEKENLEFKHKIESIVIRTCLWRNILLKKGKPKMWEIEQEKEVEDHKHQMEMRLEHLKKLQLEAASKLKKKEDTWVEELKRWAHDELFYRPSLDAPESAHSMTVGVMELSKTADYVTDKACSRPITATTPSWSISTNSALDTMTSEAGLFTDVMGKNNSGKSCHDQENFVSVNSGAKNFITVGGTSDNAEVLLDVTEICSTAALTEAITFSLPSFDECLHNTNPLPISDAVVRLEVAETVNSVDGPQRPLLLNLTSLEQNPNGAAVSVPDSEAPVGLHETISTGHDLCNVGSEIPHSCEEQAHVISPVTMQDKEAETGVHVMLDDDLENLVAMDLPSSEEQISKSATEKENSQVHETISSSHDLHNVVSVIPPSSEGRNLMMSIATVQDKEAEAGVLDKESNDYASLGEDQGNLVNVHSSSSEEKIAESTSGKLNGEAQILASDSATQVNQQNLVDSAVNGNSNQEMPLDSSPSVQPLIALVLGGSLTANQADQDHGTDMLATSSAAQDGDAQACVNQNTCQPMDSHFHDGIEFQPSSEDSDFNQVTHVAMQFNANLPAFSEQTDTRSTFVTSNLPLPFNCDLLQKELERLGREREENLKSHENKKLQLKSDMEKGIEELKAEICQEYETELQQIEAEFFLKKEDLLAVHGKVLIHTMLARAWDLAFKSIGKDNTGSSSSGVHHGMKLLMGILLLTANWFSHVCSKMHKCLL</sequence>
<accession>A0A2P6QU30</accession>
<reference evidence="3 4" key="1">
    <citation type="journal article" date="2018" name="Nat. Genet.">
        <title>The Rosa genome provides new insights in the design of modern roses.</title>
        <authorList>
            <person name="Bendahmane M."/>
        </authorList>
    </citation>
    <scope>NUCLEOTIDE SEQUENCE [LARGE SCALE GENOMIC DNA]</scope>
    <source>
        <strain evidence="4">cv. Old Blush</strain>
    </source>
</reference>
<dbReference type="Gramene" id="PRQ37690">
    <property type="protein sequence ID" value="PRQ37690"/>
    <property type="gene ID" value="RchiOBHm_Chr4g0405411"/>
</dbReference>
<keyword evidence="4" id="KW-1185">Reference proteome</keyword>
<comment type="caution">
    <text evidence="3">The sequence shown here is derived from an EMBL/GenBank/DDBJ whole genome shotgun (WGS) entry which is preliminary data.</text>
</comment>
<organism evidence="3 4">
    <name type="scientific">Rosa chinensis</name>
    <name type="common">China rose</name>
    <dbReference type="NCBI Taxonomy" id="74649"/>
    <lineage>
        <taxon>Eukaryota</taxon>
        <taxon>Viridiplantae</taxon>
        <taxon>Streptophyta</taxon>
        <taxon>Embryophyta</taxon>
        <taxon>Tracheophyta</taxon>
        <taxon>Spermatophyta</taxon>
        <taxon>Magnoliopsida</taxon>
        <taxon>eudicotyledons</taxon>
        <taxon>Gunneridae</taxon>
        <taxon>Pentapetalae</taxon>
        <taxon>rosids</taxon>
        <taxon>fabids</taxon>
        <taxon>Rosales</taxon>
        <taxon>Rosaceae</taxon>
        <taxon>Rosoideae</taxon>
        <taxon>Rosoideae incertae sedis</taxon>
        <taxon>Rosa</taxon>
    </lineage>
</organism>
<dbReference type="InterPro" id="IPR056882">
    <property type="entry name" value="MOM1_dom"/>
</dbReference>
<dbReference type="Gene3D" id="6.10.250.1310">
    <property type="match status" value="1"/>
</dbReference>
<evidence type="ECO:0000259" key="2">
    <source>
        <dbReference type="Pfam" id="PF25029"/>
    </source>
</evidence>
<dbReference type="EMBL" id="PDCK01000042">
    <property type="protein sequence ID" value="PRQ37690.1"/>
    <property type="molecule type" value="Genomic_DNA"/>
</dbReference>
<keyword evidence="1" id="KW-0175">Coiled coil</keyword>
<dbReference type="PANTHER" id="PTHR35116:SF2">
    <property type="entry name" value="ATP-DEPENDENT HELICASE FAMILY PROTEIN-RELATED"/>
    <property type="match status" value="1"/>
</dbReference>
<proteinExistence type="predicted"/>
<gene>
    <name evidence="3" type="ORF">RchiOBHm_Chr4g0405411</name>
</gene>
<dbReference type="STRING" id="74649.A0A2P6QU30"/>
<name>A0A2P6QU30_ROSCH</name>
<dbReference type="AlphaFoldDB" id="A0A2P6QU30"/>
<dbReference type="InterPro" id="IPR039322">
    <property type="entry name" value="MOM1"/>
</dbReference>
<evidence type="ECO:0000256" key="1">
    <source>
        <dbReference type="SAM" id="Coils"/>
    </source>
</evidence>
<evidence type="ECO:0000313" key="3">
    <source>
        <dbReference type="EMBL" id="PRQ37690.1"/>
    </source>
</evidence>